<dbReference type="SUPFAM" id="SSF52540">
    <property type="entry name" value="P-loop containing nucleoside triphosphate hydrolases"/>
    <property type="match status" value="1"/>
</dbReference>
<accession>A0A9P2G5I3</accession>
<comment type="caution">
    <text evidence="1">The sequence shown here is derived from an EMBL/GenBank/DDBJ whole genome shotgun (WGS) entry which is preliminary data.</text>
</comment>
<keyword evidence="1" id="KW-0067">ATP-binding</keyword>
<dbReference type="AlphaFoldDB" id="A0A9P2G5I3"/>
<sequence length="498" mass="57707">MGKDTNKENKLKDDEIKALLQIKEFKKNCEANIVSILWKKPDLYYTYDSLALESFTHNEWRVFWQIGYDIVIKENKPNLDEVTIGMYLEKHHSLREKYEEYGGFEKIQLATEYIKVENINGYIAELNKWNTVMMLAKARFPIASRLKEFVDLTAEDIYDEYEALLNHIFINVEGDDCTYDIADGIDELIDELDQGLAVGLPLYNSDMLNKEIGGNLVGNITLCGGLSGVGKTTFSRNVNLPTIIKHNEKLVIMINEEGKKKWQRELLIWVANNVYKTDVQKYKLRNGKYSSEFKTFLKDKCAKWIKDHSKNILLKPFSKYTTNKAIKCIKKYAHMGVKYFMLDTFKADANGNVSDAMWLGMQQAMVNIYDTIKEEALNVHIWITFQLSKSSSKQRYYTMDNIGMAKNMIDVASTCLMIRNLFDDEYDGEKHKLNVYKLAGKNGKTKIPVKLDKNKHYQVIFIIKNREGSSNDYQIVVEHDLSRNTYNEVGITVVPTDW</sequence>
<gene>
    <name evidence="1" type="ORF">CLG_B2209</name>
</gene>
<dbReference type="Gene3D" id="3.40.50.300">
    <property type="entry name" value="P-loop containing nucleotide triphosphate hydrolases"/>
    <property type="match status" value="1"/>
</dbReference>
<proteinExistence type="predicted"/>
<keyword evidence="1" id="KW-0547">Nucleotide-binding</keyword>
<reference evidence="1 2" key="1">
    <citation type="submission" date="2009-10" db="EMBL/GenBank/DDBJ databases">
        <authorList>
            <person name="Shrivastava S."/>
            <person name="Brinkac L.B."/>
            <person name="Brown J.L."/>
            <person name="Bruce D.B."/>
            <person name="Detter C."/>
            <person name="Green L.D."/>
            <person name="Munk C.A."/>
            <person name="Rogers Y.C."/>
            <person name="Tapia R."/>
            <person name="Saunders E.S."/>
            <person name="Sims D.R."/>
            <person name="Smith L.A."/>
            <person name="Smith T.J."/>
            <person name="Sutton G."/>
            <person name="Brettin T."/>
        </authorList>
    </citation>
    <scope>NUCLEOTIDE SEQUENCE [LARGE SCALE GENOMIC DNA]</scope>
    <source>
        <strain evidence="2">D str. 1873</strain>
    </source>
</reference>
<dbReference type="GO" id="GO:0003678">
    <property type="term" value="F:DNA helicase activity"/>
    <property type="evidence" value="ECO:0007669"/>
    <property type="project" value="TreeGrafter"/>
</dbReference>
<organism evidence="1 2">
    <name type="scientific">Clostridium botulinum D str. 1873</name>
    <dbReference type="NCBI Taxonomy" id="592027"/>
    <lineage>
        <taxon>Bacteria</taxon>
        <taxon>Bacillati</taxon>
        <taxon>Bacillota</taxon>
        <taxon>Clostridia</taxon>
        <taxon>Eubacteriales</taxon>
        <taxon>Clostridiaceae</taxon>
        <taxon>Clostridium</taxon>
    </lineage>
</organism>
<dbReference type="PANTHER" id="PTHR30153">
    <property type="entry name" value="REPLICATIVE DNA HELICASE DNAB"/>
    <property type="match status" value="1"/>
</dbReference>
<name>A0A9P2G5I3_CLOBO</name>
<protein>
    <submittedName>
        <fullName evidence="1">Phage replicative DNA helicase</fullName>
    </submittedName>
</protein>
<keyword evidence="1" id="KW-0347">Helicase</keyword>
<dbReference type="EMBL" id="ACSJ01000016">
    <property type="protein sequence ID" value="EES90365.1"/>
    <property type="molecule type" value="Genomic_DNA"/>
</dbReference>
<evidence type="ECO:0000313" key="2">
    <source>
        <dbReference type="Proteomes" id="UP000006160"/>
    </source>
</evidence>
<keyword evidence="1" id="KW-0378">Hydrolase</keyword>
<dbReference type="Proteomes" id="UP000006160">
    <property type="component" value="Unassembled WGS sequence"/>
</dbReference>
<evidence type="ECO:0000313" key="1">
    <source>
        <dbReference type="EMBL" id="EES90365.1"/>
    </source>
</evidence>
<dbReference type="PANTHER" id="PTHR30153:SF2">
    <property type="entry name" value="REPLICATIVE DNA HELICASE"/>
    <property type="match status" value="1"/>
</dbReference>
<dbReference type="InterPro" id="IPR027417">
    <property type="entry name" value="P-loop_NTPase"/>
</dbReference>
<dbReference type="GO" id="GO:0005829">
    <property type="term" value="C:cytosol"/>
    <property type="evidence" value="ECO:0007669"/>
    <property type="project" value="TreeGrafter"/>
</dbReference>